<gene>
    <name evidence="2" type="ORF">SBAD_LOCUS6153</name>
</gene>
<organism evidence="4">
    <name type="scientific">Soboliphyme baturini</name>
    <dbReference type="NCBI Taxonomy" id="241478"/>
    <lineage>
        <taxon>Eukaryota</taxon>
        <taxon>Metazoa</taxon>
        <taxon>Ecdysozoa</taxon>
        <taxon>Nematoda</taxon>
        <taxon>Enoplea</taxon>
        <taxon>Dorylaimia</taxon>
        <taxon>Dioctophymatida</taxon>
        <taxon>Dioctophymatoidea</taxon>
        <taxon>Soboliphymatidae</taxon>
        <taxon>Soboliphyme</taxon>
    </lineage>
</organism>
<dbReference type="WBParaSite" id="SBAD_0000639101-mRNA-1">
    <property type="protein sequence ID" value="SBAD_0000639101-mRNA-1"/>
    <property type="gene ID" value="SBAD_0000639101"/>
</dbReference>
<evidence type="ECO:0000313" key="4">
    <source>
        <dbReference type="WBParaSite" id="SBAD_0000639101-mRNA-1"/>
    </source>
</evidence>
<feature type="region of interest" description="Disordered" evidence="1">
    <location>
        <begin position="101"/>
        <end position="135"/>
    </location>
</feature>
<reference evidence="4" key="1">
    <citation type="submission" date="2016-06" db="UniProtKB">
        <authorList>
            <consortium name="WormBaseParasite"/>
        </authorList>
    </citation>
    <scope>IDENTIFICATION</scope>
</reference>
<dbReference type="EMBL" id="UZAM01009528">
    <property type="protein sequence ID" value="VDP09377.1"/>
    <property type="molecule type" value="Genomic_DNA"/>
</dbReference>
<dbReference type="Proteomes" id="UP000270296">
    <property type="component" value="Unassembled WGS sequence"/>
</dbReference>
<proteinExistence type="predicted"/>
<sequence length="177" mass="19012">MSLVDAGSSLTGCSQGGVGLPDVSSPRHQLSVANKVTRESGRKRCKLSSVIQELSHGSGSLSPLPVDLSTELALIDGWTYPKTRHYRPVIVVQNGTYPRIGPELDRGGQSIATGRMDGSSPRSTDPRSDAMSKLSFLPYDPVGCRPSECRAMMLRQQRASERTDGLHSSPPPPQVTL</sequence>
<feature type="region of interest" description="Disordered" evidence="1">
    <location>
        <begin position="1"/>
        <end position="29"/>
    </location>
</feature>
<evidence type="ECO:0000313" key="2">
    <source>
        <dbReference type="EMBL" id="VDP09377.1"/>
    </source>
</evidence>
<protein>
    <submittedName>
        <fullName evidence="2 4">Uncharacterized protein</fullName>
    </submittedName>
</protein>
<name>A0A183IRA6_9BILA</name>
<feature type="region of interest" description="Disordered" evidence="1">
    <location>
        <begin position="154"/>
        <end position="177"/>
    </location>
</feature>
<evidence type="ECO:0000313" key="3">
    <source>
        <dbReference type="Proteomes" id="UP000270296"/>
    </source>
</evidence>
<evidence type="ECO:0000256" key="1">
    <source>
        <dbReference type="SAM" id="MobiDB-lite"/>
    </source>
</evidence>
<accession>A0A183IRA6</accession>
<keyword evidence="3" id="KW-1185">Reference proteome</keyword>
<dbReference type="AlphaFoldDB" id="A0A183IRA6"/>
<reference evidence="2 3" key="2">
    <citation type="submission" date="2018-11" db="EMBL/GenBank/DDBJ databases">
        <authorList>
            <consortium name="Pathogen Informatics"/>
        </authorList>
    </citation>
    <scope>NUCLEOTIDE SEQUENCE [LARGE SCALE GENOMIC DNA]</scope>
</reference>